<dbReference type="Gene3D" id="3.30.420.40">
    <property type="match status" value="3"/>
</dbReference>
<organism evidence="4 5">
    <name type="scientific">Panagrolaimus davidi</name>
    <dbReference type="NCBI Taxonomy" id="227884"/>
    <lineage>
        <taxon>Eukaryota</taxon>
        <taxon>Metazoa</taxon>
        <taxon>Ecdysozoa</taxon>
        <taxon>Nematoda</taxon>
        <taxon>Chromadorea</taxon>
        <taxon>Rhabditida</taxon>
        <taxon>Tylenchina</taxon>
        <taxon>Panagrolaimomorpha</taxon>
        <taxon>Panagrolaimoidea</taxon>
        <taxon>Panagrolaimidae</taxon>
        <taxon>Panagrolaimus</taxon>
    </lineage>
</organism>
<evidence type="ECO:0000256" key="1">
    <source>
        <dbReference type="ARBA" id="ARBA00007381"/>
    </source>
</evidence>
<evidence type="ECO:0000313" key="4">
    <source>
        <dbReference type="Proteomes" id="UP000887578"/>
    </source>
</evidence>
<accession>A0A914PK90</accession>
<dbReference type="PANTHER" id="PTHR45639">
    <property type="entry name" value="HSC70CB, ISOFORM G-RELATED"/>
    <property type="match status" value="1"/>
</dbReference>
<keyword evidence="2" id="KW-0547">Nucleotide-binding</keyword>
<dbReference type="PANTHER" id="PTHR45639:SF34">
    <property type="entry name" value="CHAPERONE PROTEIN DNAK"/>
    <property type="match status" value="1"/>
</dbReference>
<comment type="similarity">
    <text evidence="1">Belongs to the heat shock protein 70 family.</text>
</comment>
<keyword evidence="3" id="KW-0067">ATP-binding</keyword>
<dbReference type="GO" id="GO:0140662">
    <property type="term" value="F:ATP-dependent protein folding chaperone"/>
    <property type="evidence" value="ECO:0007669"/>
    <property type="project" value="InterPro"/>
</dbReference>
<dbReference type="SUPFAM" id="SSF53067">
    <property type="entry name" value="Actin-like ATPase domain"/>
    <property type="match status" value="3"/>
</dbReference>
<dbReference type="PRINTS" id="PR00301">
    <property type="entry name" value="HEATSHOCK70"/>
</dbReference>
<keyword evidence="4" id="KW-1185">Reference proteome</keyword>
<dbReference type="InterPro" id="IPR043129">
    <property type="entry name" value="ATPase_NBD"/>
</dbReference>
<dbReference type="GO" id="GO:0030968">
    <property type="term" value="P:endoplasmic reticulum unfolded protein response"/>
    <property type="evidence" value="ECO:0007669"/>
    <property type="project" value="TreeGrafter"/>
</dbReference>
<dbReference type="GO" id="GO:0005524">
    <property type="term" value="F:ATP binding"/>
    <property type="evidence" value="ECO:0007669"/>
    <property type="project" value="UniProtKB-KW"/>
</dbReference>
<dbReference type="Gene3D" id="3.90.640.10">
    <property type="entry name" value="Actin, Chain A, domain 4"/>
    <property type="match status" value="2"/>
</dbReference>
<protein>
    <submittedName>
        <fullName evidence="5">Uncharacterized protein</fullName>
    </submittedName>
</protein>
<proteinExistence type="inferred from homology"/>
<dbReference type="Pfam" id="PF00012">
    <property type="entry name" value="HSP70"/>
    <property type="match status" value="1"/>
</dbReference>
<dbReference type="AlphaFoldDB" id="A0A914PK90"/>
<name>A0A914PK90_9BILA</name>
<evidence type="ECO:0000256" key="2">
    <source>
        <dbReference type="ARBA" id="ARBA00022741"/>
    </source>
</evidence>
<dbReference type="PROSITE" id="PS00297">
    <property type="entry name" value="HSP70_1"/>
    <property type="match status" value="1"/>
</dbReference>
<dbReference type="Proteomes" id="UP000887578">
    <property type="component" value="Unplaced"/>
</dbReference>
<dbReference type="WBParaSite" id="PDA_v2.g1883.t1">
    <property type="protein sequence ID" value="PDA_v2.g1883.t1"/>
    <property type="gene ID" value="PDA_v2.g1883"/>
</dbReference>
<evidence type="ECO:0000313" key="5">
    <source>
        <dbReference type="WBParaSite" id="PDA_v2.g1883.t1"/>
    </source>
</evidence>
<dbReference type="InterPro" id="IPR013126">
    <property type="entry name" value="Hsp_70_fam"/>
</dbReference>
<sequence>MFKYSISETYPIPKPPTFYDSPLNAVGVDLGTTRSCTAVFKNNKIDVIAIDNSDRPLPSYIGYEEGKPICGSVVARRMPTFSQHAVFDIKRIIGKSYESIVIDPFWPFKVIKGNNQNVKIKTLDSAKTEIFLSPEEVSAVLLKHMKIKAEENKNSKLTEAVITVPIAFNQNQIDATLEAAALAGWETVHILPEPIAACFTYASENEIPKNSNILLFDFGGGTLDICIVRIENEQLRILKSSGDLFLGGRNFDTLIMNHFMLILKEIHKIDIRNNNYKKYKLMLKCQEIKHDLEAVQEILLDVGDFAPEIDANTPFNREQFKELSYEILVRLEAKIRETLDSINFAPHQINYVLQVGGGCRMAMIKELLKSIFPNSQHRSTVDPDWAVAYGAALYCCYKMTQDVTSHDEVFRHLPEPRDKITQEYIKKYQEDVPPKATNGIEKSKSKVSLIKEKFENISNKTKHAKTYNSTFSNTYTPPEVTQNAYIIDRIPKVECVGWDCCAGAIRIANVDTQNRPEPKMITNQTDAFRCQPTKSPYFFCVPRINDKYVIPSFRRLMKNNPRIEDLVENGIPPESQTYTHQQIMETIIQEMSKAFNVRNVTQKEAHICVPDAASLNHIQKLRQAFIEVFSKRQKAKDIPKPENPKLSDPPPALKGEVPLTKSNIFFIQRTAAAIQMYFHRRSGAKVYDHNREQFHRENRVVPHEKDQSILPRTVVVIAFGAGHFSSAIYKQQTFERYGIRHIFNQSDDDLGGEDLCYRLCEYVGTHLKLDEQGKEALKNPRLKKLLRNTMDQAKIDLSGFTPAT</sequence>
<reference evidence="5" key="1">
    <citation type="submission" date="2022-11" db="UniProtKB">
        <authorList>
            <consortium name="WormBaseParasite"/>
        </authorList>
    </citation>
    <scope>IDENTIFICATION</scope>
</reference>
<evidence type="ECO:0000256" key="3">
    <source>
        <dbReference type="ARBA" id="ARBA00022840"/>
    </source>
</evidence>
<dbReference type="InterPro" id="IPR018181">
    <property type="entry name" value="Heat_shock_70_CS"/>
</dbReference>
<dbReference type="GO" id="GO:0034663">
    <property type="term" value="C:endoplasmic reticulum chaperone complex"/>
    <property type="evidence" value="ECO:0007669"/>
    <property type="project" value="TreeGrafter"/>
</dbReference>
<dbReference type="Gene3D" id="3.30.30.30">
    <property type="match status" value="1"/>
</dbReference>